<dbReference type="EMBL" id="BLQM01000325">
    <property type="protein sequence ID" value="GMH83234.1"/>
    <property type="molecule type" value="Genomic_DNA"/>
</dbReference>
<dbReference type="Proteomes" id="UP001162640">
    <property type="component" value="Unassembled WGS sequence"/>
</dbReference>
<dbReference type="SMART" id="SM00271">
    <property type="entry name" value="DnaJ"/>
    <property type="match status" value="1"/>
</dbReference>
<dbReference type="PANTHER" id="PTHR24074">
    <property type="entry name" value="CO-CHAPERONE PROTEIN DJLA"/>
    <property type="match status" value="1"/>
</dbReference>
<dbReference type="InterPro" id="IPR001623">
    <property type="entry name" value="DnaJ_domain"/>
</dbReference>
<evidence type="ECO:0000259" key="1">
    <source>
        <dbReference type="PROSITE" id="PS50076"/>
    </source>
</evidence>
<evidence type="ECO:0000313" key="2">
    <source>
        <dbReference type="EMBL" id="GMH83234.1"/>
    </source>
</evidence>
<dbReference type="CDD" id="cd06257">
    <property type="entry name" value="DnaJ"/>
    <property type="match status" value="1"/>
</dbReference>
<dbReference type="InterPro" id="IPR036869">
    <property type="entry name" value="J_dom_sf"/>
</dbReference>
<dbReference type="Pfam" id="PF00226">
    <property type="entry name" value="DnaJ"/>
    <property type="match status" value="1"/>
</dbReference>
<accession>A0A9W7B3D4</accession>
<proteinExistence type="predicted"/>
<organism evidence="2 3">
    <name type="scientific">Triparma laevis f. inornata</name>
    <dbReference type="NCBI Taxonomy" id="1714386"/>
    <lineage>
        <taxon>Eukaryota</taxon>
        <taxon>Sar</taxon>
        <taxon>Stramenopiles</taxon>
        <taxon>Ochrophyta</taxon>
        <taxon>Bolidophyceae</taxon>
        <taxon>Parmales</taxon>
        <taxon>Triparmaceae</taxon>
        <taxon>Triparma</taxon>
    </lineage>
</organism>
<name>A0A9W7B3D4_9STRA</name>
<sequence>MQITEAFAILGLPPSSTKSEITKRYRTLALSHHPDRQPSASSTAASSSFAAISNAYEALTKLSSSVPVHDSTTGHDSTSLSTKVEVTGGFIGVARCLTVHEPSTPSSSPSLLLVSTDSCTFSFPLTPTSVLPPTVLSPSPSLCSSSHGGTFLIASENRVLEFDSSMNQLNEYETGEEKVTSLQHVDTSSSTSSNSIQYTTDDKLYSISPSSATSQLLLHTTITNIIPVTALKPPNKLPNLEIVKFEFIKQNYVSVTTSDCKGIVFKFDPAAITSSKTDDRTSDVTLSDDEDWFPAVSDLPPTTTPNPTPSILTLPPSILTLESPIYDLSTNSTTLITVSSTKCHSYTINKNAYTLTSTLEPDSPPALLYSCILTQNYIILSGASGKVHVFNSSTFTPFKSFSCVEKSTCFLNTDTINCLAEEQNSGRIFVGGYQGVRVWKDDDMGSTITASDPNSLTITHIPFDVVRTHVFSFLNVYDFLLFHNLNKHFLAACKADNVVGKHILASGLTDRYNARPIINETYEESLIWVQTHYEQLRYVLNKFFFTPRDPTELLIIDQKLIDIIKENKGLTMSLFAMAFARLDFRTSGFDRLMLWLYSGLSQMFYNDPIATLSSRVINIRMGMDVRGDLSHGIAIAGHMLCSLMSQEKHLIPYKMKDGKFTGIDLIEANFHLTKLVYTQFMDGTQQYEDTRRRLNEIIDVFVEKLRVEDFEGYSFETHKELILKAAREAFMEPRANDANCVEGFRGNRSSYYNDENSYLPVVLYTKEGNPISLSVLYVEVVSRGLKIFFKEKKKQLNIVVRGLNFPSHFMVSMYEVKTSPPGVGLVLSAVYVDAFENYDTYTKTDIQGIAANINGGQAQGLSSHEVNTILDNNTPENKITSTGISARNNNIQIFDRVLNNLRASKDRIPPGKSTTRIFHMYQRAILAYIQLDNQKHMPCNSDESKYRRNYMIKICFANLNDACNGLQVSEAVMNILKKKGWSMLSGGYG</sequence>
<comment type="caution">
    <text evidence="2">The sequence shown here is derived from an EMBL/GenBank/DDBJ whole genome shotgun (WGS) entry which is preliminary data.</text>
</comment>
<dbReference type="AlphaFoldDB" id="A0A9W7B3D4"/>
<dbReference type="PRINTS" id="PR00625">
    <property type="entry name" value="JDOMAIN"/>
</dbReference>
<evidence type="ECO:0000313" key="3">
    <source>
        <dbReference type="Proteomes" id="UP001162640"/>
    </source>
</evidence>
<gene>
    <name evidence="2" type="ORF">TL16_g09527</name>
</gene>
<dbReference type="InterPro" id="IPR050817">
    <property type="entry name" value="DjlA_DnaK_co-chaperone"/>
</dbReference>
<dbReference type="Pfam" id="PF13369">
    <property type="entry name" value="Transglut_core2"/>
    <property type="match status" value="1"/>
</dbReference>
<dbReference type="SUPFAM" id="SSF46565">
    <property type="entry name" value="Chaperone J-domain"/>
    <property type="match status" value="1"/>
</dbReference>
<feature type="domain" description="J" evidence="1">
    <location>
        <begin position="5"/>
        <end position="73"/>
    </location>
</feature>
<dbReference type="PROSITE" id="PS50076">
    <property type="entry name" value="DNAJ_2"/>
    <property type="match status" value="1"/>
</dbReference>
<dbReference type="SUPFAM" id="SSF50978">
    <property type="entry name" value="WD40 repeat-like"/>
    <property type="match status" value="1"/>
</dbReference>
<dbReference type="Gene3D" id="1.10.287.110">
    <property type="entry name" value="DnaJ domain"/>
    <property type="match status" value="1"/>
</dbReference>
<dbReference type="InterPro" id="IPR036322">
    <property type="entry name" value="WD40_repeat_dom_sf"/>
</dbReference>
<dbReference type="InterPro" id="IPR032698">
    <property type="entry name" value="SirB1_N"/>
</dbReference>
<reference evidence="3" key="1">
    <citation type="journal article" date="2023" name="Commun. Biol.">
        <title>Genome analysis of Parmales, the sister group of diatoms, reveals the evolutionary specialization of diatoms from phago-mixotrophs to photoautotrophs.</title>
        <authorList>
            <person name="Ban H."/>
            <person name="Sato S."/>
            <person name="Yoshikawa S."/>
            <person name="Yamada K."/>
            <person name="Nakamura Y."/>
            <person name="Ichinomiya M."/>
            <person name="Sato N."/>
            <person name="Blanc-Mathieu R."/>
            <person name="Endo H."/>
            <person name="Kuwata A."/>
            <person name="Ogata H."/>
        </authorList>
    </citation>
    <scope>NUCLEOTIDE SEQUENCE [LARGE SCALE GENOMIC DNA]</scope>
</reference>
<protein>
    <recommendedName>
        <fullName evidence="1">J domain-containing protein</fullName>
    </recommendedName>
</protein>